<feature type="transmembrane region" description="Helical" evidence="1">
    <location>
        <begin position="201"/>
        <end position="222"/>
    </location>
</feature>
<reference evidence="2 3" key="1">
    <citation type="submission" date="2013-08" db="EMBL/GenBank/DDBJ databases">
        <authorList>
            <person name="Huang J."/>
            <person name="Wang G."/>
        </authorList>
    </citation>
    <scope>NUCLEOTIDE SEQUENCE [LARGE SCALE GENOMIC DNA]</scope>
    <source>
        <strain evidence="2 3">JSM 076056</strain>
    </source>
</reference>
<keyword evidence="1" id="KW-0812">Transmembrane</keyword>
<dbReference type="STRING" id="1385510.GCA_000425205_00515"/>
<dbReference type="AlphaFoldDB" id="A0A0A5GLR0"/>
<comment type="caution">
    <text evidence="2">The sequence shown here is derived from an EMBL/GenBank/DDBJ whole genome shotgun (WGS) entry which is preliminary data.</text>
</comment>
<protein>
    <recommendedName>
        <fullName evidence="4">Beta-carotene 15,15-monooxygenase</fullName>
    </recommendedName>
</protein>
<accession>A0A0A5GLR0</accession>
<organism evidence="2 3">
    <name type="scientific">Pontibacillus halophilus JSM 076056 = DSM 19796</name>
    <dbReference type="NCBI Taxonomy" id="1385510"/>
    <lineage>
        <taxon>Bacteria</taxon>
        <taxon>Bacillati</taxon>
        <taxon>Bacillota</taxon>
        <taxon>Bacilli</taxon>
        <taxon>Bacillales</taxon>
        <taxon>Bacillaceae</taxon>
        <taxon>Pontibacillus</taxon>
    </lineage>
</organism>
<dbReference type="eggNOG" id="ENOG5030KRE">
    <property type="taxonomic scope" value="Bacteria"/>
</dbReference>
<gene>
    <name evidence="2" type="ORF">N781_03115</name>
</gene>
<feature type="transmembrane region" description="Helical" evidence="1">
    <location>
        <begin position="94"/>
        <end position="119"/>
    </location>
</feature>
<keyword evidence="1" id="KW-1133">Transmembrane helix</keyword>
<sequence length="352" mass="40518">MNHSNLDQQIYWKRIFFLFLLILVPNYLVMQMGITGPVDDRIGAATALDVGIILPLLLYFFGFKKRISWTVLAAFILFGVVLSNWLIPANADGYLSYFTNSVLVLEAAILSLELFLLTIIVKRLPLLIKRYKATKTNRYHFLSSFSVAIEQTFALNQNNSRKIHIGFHILATDLAAIYYSLFSFRQKRIEGFTFHKGGEYLGVFFMLVHAMVIEIIAVHLMVAQYSHLAAWIVTALDIYLLLLIIADYQAIRLSPIVLDETGFHFQKGIREYGIITWGEIEGMYKNTELPKDDAVELAFHGLEKEPPPYIIRLKEPVQIRRFLGKKKVVTAIYVKMDDHESFSEQFNRYTDS</sequence>
<name>A0A0A5GLR0_9BACI</name>
<dbReference type="Proteomes" id="UP000030528">
    <property type="component" value="Unassembled WGS sequence"/>
</dbReference>
<keyword evidence="3" id="KW-1185">Reference proteome</keyword>
<dbReference type="EMBL" id="AVPE01000008">
    <property type="protein sequence ID" value="KGX92085.1"/>
    <property type="molecule type" value="Genomic_DNA"/>
</dbReference>
<feature type="transmembrane region" description="Helical" evidence="1">
    <location>
        <begin position="69"/>
        <end position="88"/>
    </location>
</feature>
<proteinExistence type="predicted"/>
<feature type="transmembrane region" description="Helical" evidence="1">
    <location>
        <begin position="42"/>
        <end position="62"/>
    </location>
</feature>
<evidence type="ECO:0008006" key="4">
    <source>
        <dbReference type="Google" id="ProtNLM"/>
    </source>
</evidence>
<feature type="transmembrane region" description="Helical" evidence="1">
    <location>
        <begin position="228"/>
        <end position="246"/>
    </location>
</feature>
<feature type="transmembrane region" description="Helical" evidence="1">
    <location>
        <begin position="12"/>
        <end position="30"/>
    </location>
</feature>
<evidence type="ECO:0000313" key="2">
    <source>
        <dbReference type="EMBL" id="KGX92085.1"/>
    </source>
</evidence>
<feature type="transmembrane region" description="Helical" evidence="1">
    <location>
        <begin position="163"/>
        <end position="181"/>
    </location>
</feature>
<dbReference type="RefSeq" id="WP_026799303.1">
    <property type="nucleotide sequence ID" value="NZ_AULI01000002.1"/>
</dbReference>
<keyword evidence="1" id="KW-0472">Membrane</keyword>
<evidence type="ECO:0000313" key="3">
    <source>
        <dbReference type="Proteomes" id="UP000030528"/>
    </source>
</evidence>
<evidence type="ECO:0000256" key="1">
    <source>
        <dbReference type="SAM" id="Phobius"/>
    </source>
</evidence>